<dbReference type="OrthoDB" id="3817406at2"/>
<evidence type="ECO:0000313" key="1">
    <source>
        <dbReference type="EMBL" id="KGN37843.1"/>
    </source>
</evidence>
<reference evidence="1 2" key="1">
    <citation type="submission" date="2013-08" db="EMBL/GenBank/DDBJ databases">
        <title>The genome sequence of Knoellia subterranea.</title>
        <authorList>
            <person name="Zhu W."/>
            <person name="Wang G."/>
        </authorList>
    </citation>
    <scope>NUCLEOTIDE SEQUENCE [LARGE SCALE GENOMIC DNA]</scope>
    <source>
        <strain evidence="1 2">KCTC 19937</strain>
    </source>
</reference>
<protein>
    <submittedName>
        <fullName evidence="1">Uncharacterized protein</fullName>
    </submittedName>
</protein>
<organism evidence="1 2">
    <name type="scientific">Knoellia subterranea KCTC 19937</name>
    <dbReference type="NCBI Taxonomy" id="1385521"/>
    <lineage>
        <taxon>Bacteria</taxon>
        <taxon>Bacillati</taxon>
        <taxon>Actinomycetota</taxon>
        <taxon>Actinomycetes</taxon>
        <taxon>Micrococcales</taxon>
        <taxon>Intrasporangiaceae</taxon>
        <taxon>Knoellia</taxon>
    </lineage>
</organism>
<proteinExistence type="predicted"/>
<gene>
    <name evidence="1" type="ORF">N803_12345</name>
</gene>
<keyword evidence="2" id="KW-1185">Reference proteome</keyword>
<comment type="caution">
    <text evidence="1">The sequence shown here is derived from an EMBL/GenBank/DDBJ whole genome shotgun (WGS) entry which is preliminary data.</text>
</comment>
<dbReference type="EMBL" id="AVPK01000004">
    <property type="protein sequence ID" value="KGN37843.1"/>
    <property type="molecule type" value="Genomic_DNA"/>
</dbReference>
<dbReference type="RefSeq" id="WP_052112075.1">
    <property type="nucleotide sequence ID" value="NZ_AVPK01000004.1"/>
</dbReference>
<evidence type="ECO:0000313" key="2">
    <source>
        <dbReference type="Proteomes" id="UP000030011"/>
    </source>
</evidence>
<dbReference type="AlphaFoldDB" id="A0A0A0JL50"/>
<dbReference type="Proteomes" id="UP000030011">
    <property type="component" value="Unassembled WGS sequence"/>
</dbReference>
<sequence length="86" mass="9385">MAAGRLVARAGDITVRMSGVLDRRWVDVPEFELGGRIESLNFVVGPCAHGQISVAGRSLPGAVVNYDIPDRPWTSAYLSWGETWRA</sequence>
<name>A0A0A0JL50_9MICO</name>
<dbReference type="eggNOG" id="ENOG5031V8C">
    <property type="taxonomic scope" value="Bacteria"/>
</dbReference>
<accession>A0A0A0JL50</accession>